<dbReference type="Proteomes" id="UP000794436">
    <property type="component" value="Unassembled WGS sequence"/>
</dbReference>
<reference evidence="5" key="1">
    <citation type="submission" date="2019-03" db="EMBL/GenBank/DDBJ databases">
        <title>Long read genome sequence of the mycoparasitic Pythium oligandrum ATCC 38472 isolated from sugarbeet rhizosphere.</title>
        <authorList>
            <person name="Gaulin E."/>
        </authorList>
    </citation>
    <scope>NUCLEOTIDE SEQUENCE</scope>
    <source>
        <strain evidence="5">ATCC 38472_TT</strain>
    </source>
</reference>
<organism evidence="5 6">
    <name type="scientific">Pythium oligandrum</name>
    <name type="common">Mycoparasitic fungus</name>
    <dbReference type="NCBI Taxonomy" id="41045"/>
    <lineage>
        <taxon>Eukaryota</taxon>
        <taxon>Sar</taxon>
        <taxon>Stramenopiles</taxon>
        <taxon>Oomycota</taxon>
        <taxon>Peronosporomycetes</taxon>
        <taxon>Pythiales</taxon>
        <taxon>Pythiaceae</taxon>
        <taxon>Pythium</taxon>
    </lineage>
</organism>
<keyword evidence="1" id="KW-0479">Metal-binding</keyword>
<dbReference type="GO" id="GO:0046872">
    <property type="term" value="F:metal ion binding"/>
    <property type="evidence" value="ECO:0007669"/>
    <property type="project" value="UniProtKB-KW"/>
</dbReference>
<dbReference type="Gene3D" id="1.20.245.10">
    <property type="entry name" value="Lipoxygenase-1, Domain 5"/>
    <property type="match status" value="1"/>
</dbReference>
<gene>
    <name evidence="5" type="ORF">Poli38472_001486</name>
</gene>
<dbReference type="AlphaFoldDB" id="A0A8K1FMG1"/>
<dbReference type="GO" id="GO:0016702">
    <property type="term" value="F:oxidoreductase activity, acting on single donors with incorporation of molecular oxygen, incorporation of two atoms of oxygen"/>
    <property type="evidence" value="ECO:0007669"/>
    <property type="project" value="InterPro"/>
</dbReference>
<evidence type="ECO:0000313" key="6">
    <source>
        <dbReference type="Proteomes" id="UP000794436"/>
    </source>
</evidence>
<proteinExistence type="predicted"/>
<feature type="domain" description="Lipoxygenase" evidence="4">
    <location>
        <begin position="99"/>
        <end position="295"/>
    </location>
</feature>
<dbReference type="InterPro" id="IPR036226">
    <property type="entry name" value="LipOase_C_sf"/>
</dbReference>
<evidence type="ECO:0000256" key="3">
    <source>
        <dbReference type="ARBA" id="ARBA00023002"/>
    </source>
</evidence>
<dbReference type="Gene3D" id="3.10.450.60">
    <property type="match status" value="1"/>
</dbReference>
<evidence type="ECO:0000259" key="4">
    <source>
        <dbReference type="PROSITE" id="PS51393"/>
    </source>
</evidence>
<dbReference type="InterPro" id="IPR013819">
    <property type="entry name" value="LipOase_C"/>
</dbReference>
<dbReference type="SUPFAM" id="SSF48484">
    <property type="entry name" value="Lipoxigenase"/>
    <property type="match status" value="1"/>
</dbReference>
<dbReference type="PANTHER" id="PTHR11771">
    <property type="entry name" value="LIPOXYGENASE"/>
    <property type="match status" value="1"/>
</dbReference>
<evidence type="ECO:0000256" key="1">
    <source>
        <dbReference type="ARBA" id="ARBA00022723"/>
    </source>
</evidence>
<comment type="caution">
    <text evidence="5">The sequence shown here is derived from an EMBL/GenBank/DDBJ whole genome shotgun (WGS) entry which is preliminary data.</text>
</comment>
<keyword evidence="2" id="KW-0223">Dioxygenase</keyword>
<evidence type="ECO:0000256" key="2">
    <source>
        <dbReference type="ARBA" id="ARBA00022964"/>
    </source>
</evidence>
<dbReference type="Pfam" id="PF00305">
    <property type="entry name" value="Lipoxygenase"/>
    <property type="match status" value="1"/>
</dbReference>
<dbReference type="EMBL" id="SPLM01000001">
    <property type="protein sequence ID" value="TMW69330.1"/>
    <property type="molecule type" value="Genomic_DNA"/>
</dbReference>
<keyword evidence="3" id="KW-0560">Oxidoreductase</keyword>
<name>A0A8K1FMG1_PYTOL</name>
<evidence type="ECO:0000313" key="5">
    <source>
        <dbReference type="EMBL" id="TMW69330.1"/>
    </source>
</evidence>
<dbReference type="OrthoDB" id="407298at2759"/>
<dbReference type="InterPro" id="IPR000907">
    <property type="entry name" value="LipOase"/>
</dbReference>
<dbReference type="GO" id="GO:0034440">
    <property type="term" value="P:lipid oxidation"/>
    <property type="evidence" value="ECO:0007669"/>
    <property type="project" value="InterPro"/>
</dbReference>
<accession>A0A8K1FMG1</accession>
<protein>
    <recommendedName>
        <fullName evidence="4">Lipoxygenase domain-containing protein</fullName>
    </recommendedName>
</protein>
<keyword evidence="6" id="KW-1185">Reference proteome</keyword>
<sequence length="295" mass="33383">MEAIAGIYDALLLQLPKPMSTDISDGTFGQERLTIKAMKLPQVHRDEYHETAFTLTDGQVSSLCGRGITWRNIGQLKVLYVEDYHDIAQWNDPEAPRKYVPNVVGFFCYNSLTSRFVPIEIQYPGTSIAYTPFGSKNEWTLAKMGLNAASVVYHQWTHFTETHAISSSVRVELFRNMAANHLMRALLEHHAYGDHGMDLIVNVALPSPGTPVDRTFGWGATGSARFAHSYLHNKGSPKNDIPTDLQTRGLNDIPHHKYAQYGSMLYNAINSFVKRYIDVYYKSEFAVKNDFELQN</sequence>
<dbReference type="PROSITE" id="PS51393">
    <property type="entry name" value="LIPOXYGENASE_3"/>
    <property type="match status" value="1"/>
</dbReference>